<name>R8BUB0_PHAM7</name>
<dbReference type="eggNOG" id="KOG0538">
    <property type="taxonomic scope" value="Eukaryota"/>
</dbReference>
<evidence type="ECO:0000256" key="2">
    <source>
        <dbReference type="ARBA" id="ARBA00023002"/>
    </source>
</evidence>
<accession>R8BUB0</accession>
<dbReference type="GO" id="GO:0016491">
    <property type="term" value="F:oxidoreductase activity"/>
    <property type="evidence" value="ECO:0007669"/>
    <property type="project" value="UniProtKB-KW"/>
</dbReference>
<dbReference type="SUPFAM" id="SSF51395">
    <property type="entry name" value="FMN-linked oxidoreductases"/>
    <property type="match status" value="1"/>
</dbReference>
<dbReference type="InterPro" id="IPR037396">
    <property type="entry name" value="FMN_HAD"/>
</dbReference>
<dbReference type="KEGG" id="tmn:UCRPA7_1527"/>
<evidence type="ECO:0000313" key="6">
    <source>
        <dbReference type="Proteomes" id="UP000014074"/>
    </source>
</evidence>
<dbReference type="InterPro" id="IPR013785">
    <property type="entry name" value="Aldolase_TIM"/>
</dbReference>
<comment type="cofactor">
    <cofactor evidence="1">
        <name>FMN</name>
        <dbReference type="ChEBI" id="CHEBI:58210"/>
    </cofactor>
</comment>
<dbReference type="AlphaFoldDB" id="R8BUB0"/>
<gene>
    <name evidence="5" type="ORF">UCRPA7_1527</name>
</gene>
<dbReference type="Proteomes" id="UP000014074">
    <property type="component" value="Unassembled WGS sequence"/>
</dbReference>
<evidence type="ECO:0000259" key="4">
    <source>
        <dbReference type="PROSITE" id="PS51349"/>
    </source>
</evidence>
<evidence type="ECO:0000256" key="1">
    <source>
        <dbReference type="ARBA" id="ARBA00001917"/>
    </source>
</evidence>
<reference evidence="6" key="1">
    <citation type="journal article" date="2013" name="Genome Announc.">
        <title>Draft genome sequence of the ascomycete Phaeoacremonium aleophilum strain UCR-PA7, a causal agent of the esca disease complex in grapevines.</title>
        <authorList>
            <person name="Blanco-Ulate B."/>
            <person name="Rolshausen P."/>
            <person name="Cantu D."/>
        </authorList>
    </citation>
    <scope>NUCLEOTIDE SEQUENCE [LARGE SCALE GENOMIC DNA]</scope>
    <source>
        <strain evidence="6">UCR-PA7</strain>
    </source>
</reference>
<keyword evidence="2" id="KW-0560">Oxidoreductase</keyword>
<organism evidence="5 6">
    <name type="scientific">Phaeoacremonium minimum (strain UCR-PA7)</name>
    <name type="common">Esca disease fungus</name>
    <name type="synonym">Togninia minima</name>
    <dbReference type="NCBI Taxonomy" id="1286976"/>
    <lineage>
        <taxon>Eukaryota</taxon>
        <taxon>Fungi</taxon>
        <taxon>Dikarya</taxon>
        <taxon>Ascomycota</taxon>
        <taxon>Pezizomycotina</taxon>
        <taxon>Sordariomycetes</taxon>
        <taxon>Sordariomycetidae</taxon>
        <taxon>Togniniales</taxon>
        <taxon>Togniniaceae</taxon>
        <taxon>Phaeoacremonium</taxon>
    </lineage>
</organism>
<evidence type="ECO:0000256" key="3">
    <source>
        <dbReference type="SAM" id="MobiDB-lite"/>
    </source>
</evidence>
<dbReference type="PANTHER" id="PTHR10578:SF104">
    <property type="entry name" value="CYTOCHROME B2, MITOCHONDRIAL-RELATED"/>
    <property type="match status" value="1"/>
</dbReference>
<proteinExistence type="predicted"/>
<feature type="region of interest" description="Disordered" evidence="3">
    <location>
        <begin position="112"/>
        <end position="133"/>
    </location>
</feature>
<sequence>MLGQPMRTPIFCSPTSLGRLVHPEGEKELGRACKNLGIPQCVSTSASFPLAELVTAVRSHQADTDYDLPFFFQLYVDKKRANSERLLRQAAELGIKGVFLTVDAPIPGKREADERMQADESISSPMSGAKAKNDKKGGALGRLMGAYIDDSLQWADIAWLRKCAPGIPIVLKGIQTAIDAVRAMEAGVDAILISNHGGRSLDTAPATILVLLELHKCCPQIFDRMEVFVDGGISRGTDVFKALCLGAKSVGIGRGFLYGLNYGREGVERYIDSELSPREVVALYSGTPWLY</sequence>
<protein>
    <submittedName>
        <fullName evidence="5">Putative fmn-dependent dehydrogenase protein</fullName>
    </submittedName>
</protein>
<keyword evidence="6" id="KW-1185">Reference proteome</keyword>
<dbReference type="GeneID" id="19321684"/>
<dbReference type="InterPro" id="IPR000262">
    <property type="entry name" value="FMN-dep_DH"/>
</dbReference>
<dbReference type="Gene3D" id="3.20.20.70">
    <property type="entry name" value="Aldolase class I"/>
    <property type="match status" value="1"/>
</dbReference>
<dbReference type="RefSeq" id="XP_007912298.1">
    <property type="nucleotide sequence ID" value="XM_007914107.1"/>
</dbReference>
<evidence type="ECO:0000313" key="5">
    <source>
        <dbReference type="EMBL" id="EOO02978.1"/>
    </source>
</evidence>
<dbReference type="OrthoDB" id="1925334at2759"/>
<dbReference type="EMBL" id="KB932883">
    <property type="protein sequence ID" value="EOO02978.1"/>
    <property type="molecule type" value="Genomic_DNA"/>
</dbReference>
<dbReference type="HOGENOM" id="CLU_020639_1_0_1"/>
<feature type="domain" description="FMN hydroxy acid dehydrogenase" evidence="4">
    <location>
        <begin position="1"/>
        <end position="291"/>
    </location>
</feature>
<dbReference type="PANTHER" id="PTHR10578">
    <property type="entry name" value="S -2-HYDROXY-ACID OXIDASE-RELATED"/>
    <property type="match status" value="1"/>
</dbReference>
<dbReference type="Pfam" id="PF01070">
    <property type="entry name" value="FMN_dh"/>
    <property type="match status" value="1"/>
</dbReference>
<dbReference type="PROSITE" id="PS51349">
    <property type="entry name" value="FMN_HYDROXY_ACID_DH_2"/>
    <property type="match status" value="1"/>
</dbReference>